<protein>
    <submittedName>
        <fullName evidence="3">N6-adenine-specific methylase</fullName>
    </submittedName>
</protein>
<gene>
    <name evidence="3" type="ORF">SSYRP_v1c03210</name>
</gene>
<name>R4UIC5_9MOLU</name>
<keyword evidence="2" id="KW-0808">Transferase</keyword>
<dbReference type="Gene3D" id="3.40.50.150">
    <property type="entry name" value="Vaccinia Virus protein VP39"/>
    <property type="match status" value="1"/>
</dbReference>
<keyword evidence="1 3" id="KW-0489">Methyltransferase</keyword>
<keyword evidence="4" id="KW-1185">Reference proteome</keyword>
<dbReference type="STRING" id="1276229.SSYRP_v1c03210"/>
<evidence type="ECO:0000313" key="3">
    <source>
        <dbReference type="EMBL" id="AGM25915.1"/>
    </source>
</evidence>
<dbReference type="AlphaFoldDB" id="R4UIC5"/>
<dbReference type="GO" id="GO:0031167">
    <property type="term" value="P:rRNA methylation"/>
    <property type="evidence" value="ECO:0007669"/>
    <property type="project" value="InterPro"/>
</dbReference>
<evidence type="ECO:0000256" key="2">
    <source>
        <dbReference type="ARBA" id="ARBA00022679"/>
    </source>
</evidence>
<dbReference type="Proteomes" id="UP000013963">
    <property type="component" value="Chromosome"/>
</dbReference>
<dbReference type="OrthoDB" id="9803017at2"/>
<dbReference type="InterPro" id="IPR029063">
    <property type="entry name" value="SAM-dependent_MTases_sf"/>
</dbReference>
<reference evidence="3 4" key="1">
    <citation type="journal article" date="2013" name="Genome Biol. Evol.">
        <title>Complete genomes of two dipteran-associated spiroplasmas provided insights into the origin, dynamics, and impacts of viral invasion in spiroplasma.</title>
        <authorList>
            <person name="Ku C."/>
            <person name="Lo W.S."/>
            <person name="Chen L.L."/>
            <person name="Kuo C.H."/>
        </authorList>
    </citation>
    <scope>NUCLEOTIDE SEQUENCE [LARGE SCALE GENOMIC DNA]</scope>
    <source>
        <strain evidence="3">EA-1</strain>
    </source>
</reference>
<dbReference type="RefSeq" id="WP_016340564.1">
    <property type="nucleotide sequence ID" value="NC_021284.1"/>
</dbReference>
<evidence type="ECO:0000313" key="4">
    <source>
        <dbReference type="Proteomes" id="UP000013963"/>
    </source>
</evidence>
<dbReference type="InterPro" id="IPR004398">
    <property type="entry name" value="RNA_MeTrfase_RsmD"/>
</dbReference>
<dbReference type="HOGENOM" id="CLU_075826_0_0_14"/>
<sequence length="185" mass="21584">MQVISGKYRGYRLRTLPGMNTRPMTARVKEDMFNILNNYFIFDNKIGLDIFAGSGQLGIEGLSRGLQYCYFNDAHSGAIDVIKTNLTNLKIENAHLFQQDYKLLLNTFLTQKITIDILFLDPPFIQINYYYDIISIILENNILNPNGIIVCEANQPLDFDQFDLNLLKLKHYQNKYLYLLRLERD</sequence>
<dbReference type="eggNOG" id="COG0742">
    <property type="taxonomic scope" value="Bacteria"/>
</dbReference>
<dbReference type="PATRIC" id="fig|1276229.3.peg.318"/>
<organism evidence="3 4">
    <name type="scientific">Spiroplasma syrphidicola EA-1</name>
    <dbReference type="NCBI Taxonomy" id="1276229"/>
    <lineage>
        <taxon>Bacteria</taxon>
        <taxon>Bacillati</taxon>
        <taxon>Mycoplasmatota</taxon>
        <taxon>Mollicutes</taxon>
        <taxon>Entomoplasmatales</taxon>
        <taxon>Spiroplasmataceae</taxon>
        <taxon>Spiroplasma</taxon>
    </lineage>
</organism>
<dbReference type="PANTHER" id="PTHR43542:SF1">
    <property type="entry name" value="METHYLTRANSFERASE"/>
    <property type="match status" value="1"/>
</dbReference>
<dbReference type="CDD" id="cd02440">
    <property type="entry name" value="AdoMet_MTases"/>
    <property type="match status" value="1"/>
</dbReference>
<dbReference type="GO" id="GO:0008168">
    <property type="term" value="F:methyltransferase activity"/>
    <property type="evidence" value="ECO:0007669"/>
    <property type="project" value="UniProtKB-KW"/>
</dbReference>
<accession>R4UIC5</accession>
<dbReference type="KEGG" id="ssyr:SSYRP_v1c03210"/>
<dbReference type="PIRSF" id="PIRSF004553">
    <property type="entry name" value="CHP00095"/>
    <property type="match status" value="1"/>
</dbReference>
<proteinExistence type="predicted"/>
<dbReference type="PANTHER" id="PTHR43542">
    <property type="entry name" value="METHYLTRANSFERASE"/>
    <property type="match status" value="1"/>
</dbReference>
<dbReference type="NCBIfam" id="TIGR00095">
    <property type="entry name" value="16S rRNA (guanine(966)-N(2))-methyltransferase RsmD"/>
    <property type="match status" value="1"/>
</dbReference>
<evidence type="ECO:0000256" key="1">
    <source>
        <dbReference type="ARBA" id="ARBA00022603"/>
    </source>
</evidence>
<dbReference type="SUPFAM" id="SSF53335">
    <property type="entry name" value="S-adenosyl-L-methionine-dependent methyltransferases"/>
    <property type="match status" value="1"/>
</dbReference>
<dbReference type="Pfam" id="PF03602">
    <property type="entry name" value="Cons_hypoth95"/>
    <property type="match status" value="1"/>
</dbReference>
<dbReference type="EMBL" id="CP005078">
    <property type="protein sequence ID" value="AGM25915.1"/>
    <property type="molecule type" value="Genomic_DNA"/>
</dbReference>